<feature type="compositionally biased region" description="Gly residues" evidence="1">
    <location>
        <begin position="321"/>
        <end position="335"/>
    </location>
</feature>
<dbReference type="EMBL" id="JAUUTY010000002">
    <property type="protein sequence ID" value="KAK1677749.1"/>
    <property type="molecule type" value="Genomic_DNA"/>
</dbReference>
<feature type="compositionally biased region" description="Low complexity" evidence="1">
    <location>
        <begin position="451"/>
        <end position="478"/>
    </location>
</feature>
<feature type="region of interest" description="Disordered" evidence="1">
    <location>
        <begin position="305"/>
        <end position="367"/>
    </location>
</feature>
<dbReference type="PANTHER" id="PTHR47481:SF31">
    <property type="entry name" value="OS01G0873500 PROTEIN"/>
    <property type="match status" value="1"/>
</dbReference>
<organism evidence="2 3">
    <name type="scientific">Lolium multiflorum</name>
    <name type="common">Italian ryegrass</name>
    <name type="synonym">Lolium perenne subsp. multiflorum</name>
    <dbReference type="NCBI Taxonomy" id="4521"/>
    <lineage>
        <taxon>Eukaryota</taxon>
        <taxon>Viridiplantae</taxon>
        <taxon>Streptophyta</taxon>
        <taxon>Embryophyta</taxon>
        <taxon>Tracheophyta</taxon>
        <taxon>Spermatophyta</taxon>
        <taxon>Magnoliopsida</taxon>
        <taxon>Liliopsida</taxon>
        <taxon>Poales</taxon>
        <taxon>Poaceae</taxon>
        <taxon>BOP clade</taxon>
        <taxon>Pooideae</taxon>
        <taxon>Poodae</taxon>
        <taxon>Poeae</taxon>
        <taxon>Poeae Chloroplast Group 2 (Poeae type)</taxon>
        <taxon>Loliodinae</taxon>
        <taxon>Loliinae</taxon>
        <taxon>Lolium</taxon>
    </lineage>
</organism>
<gene>
    <name evidence="2" type="ORF">QYE76_038597</name>
</gene>
<dbReference type="PANTHER" id="PTHR47481">
    <property type="match status" value="1"/>
</dbReference>
<comment type="caution">
    <text evidence="2">The sequence shown here is derived from an EMBL/GenBank/DDBJ whole genome shotgun (WGS) entry which is preliminary data.</text>
</comment>
<dbReference type="AlphaFoldDB" id="A0AAD8WRE5"/>
<evidence type="ECO:0000313" key="2">
    <source>
        <dbReference type="EMBL" id="KAK1677749.1"/>
    </source>
</evidence>
<evidence type="ECO:0000313" key="3">
    <source>
        <dbReference type="Proteomes" id="UP001231189"/>
    </source>
</evidence>
<name>A0AAD8WRE5_LOLMU</name>
<feature type="compositionally biased region" description="Low complexity" evidence="1">
    <location>
        <begin position="342"/>
        <end position="354"/>
    </location>
</feature>
<reference evidence="2" key="1">
    <citation type="submission" date="2023-07" db="EMBL/GenBank/DDBJ databases">
        <title>A chromosome-level genome assembly of Lolium multiflorum.</title>
        <authorList>
            <person name="Chen Y."/>
            <person name="Copetti D."/>
            <person name="Kolliker R."/>
            <person name="Studer B."/>
        </authorList>
    </citation>
    <scope>NUCLEOTIDE SEQUENCE</scope>
    <source>
        <strain evidence="2">02402/16</strain>
        <tissue evidence="2">Leaf</tissue>
    </source>
</reference>
<feature type="region of interest" description="Disordered" evidence="1">
    <location>
        <begin position="448"/>
        <end position="507"/>
    </location>
</feature>
<dbReference type="Proteomes" id="UP001231189">
    <property type="component" value="Unassembled WGS sequence"/>
</dbReference>
<feature type="compositionally biased region" description="Basic and acidic residues" evidence="1">
    <location>
        <begin position="355"/>
        <end position="367"/>
    </location>
</feature>
<accession>A0AAD8WRE5</accession>
<sequence length="578" mass="62261">MEVLPVLTRDGVASSSTLGPVGPRGVDVRVKTVDELELQVLIFRGETLDSQANAHRSASMARRRACGRSRAPMAKVGRVSNTALRRTARPPLESNKTHHPAKYLSIWAINSARWSIVSFLQDRGKPRSLSPFSPALGHGVAEKLTRNNFLLWKAHVLPPIRGAQLVGFLDGSEKEPAKKMTVADEDGKEQSIPNPDYTNSMARDQAFLGFLSNSLSPEVLGQVASHVSVAPIWAAIETMFAAQSRSRVLQLHFALSNTKKGNRTAADYFSKMVQLDDEMATAGKTLGDLYSQLLTDETRLRLLHDEDATGLQPSANAASRGGRGGGGHSHGGRGGGGDRGHPGYFNRGRNNGFNNHRDGYQGRHGGDYRGNRTQVPCQLCKKPGHEALNCWKCFDTNFFGYENEKCAIMVTNSYGVDTNWYTDTGATDHITGELEKLTTWDKYHGHDQVHTASGSGSASTASMPGPSALGSRSGDPASPSAPPGPRTTARMAGWPTRVPSPGSSTSDGAAIWPPVGHQHVERQPRLGIVCARIFCSGRCCLWIFCGCTFTVRICCSGKCSAAYLSPGDASLSGHCEAY</sequence>
<proteinExistence type="predicted"/>
<evidence type="ECO:0000256" key="1">
    <source>
        <dbReference type="SAM" id="MobiDB-lite"/>
    </source>
</evidence>
<keyword evidence="3" id="KW-1185">Reference proteome</keyword>
<evidence type="ECO:0008006" key="4">
    <source>
        <dbReference type="Google" id="ProtNLM"/>
    </source>
</evidence>
<protein>
    <recommendedName>
        <fullName evidence="4">Retrotransposon Copia-like N-terminal domain-containing protein</fullName>
    </recommendedName>
</protein>